<dbReference type="HOGENOM" id="CLU_011501_0_0_1"/>
<dbReference type="GeneID" id="63695033"/>
<proteinExistence type="predicted"/>
<protein>
    <recommendedName>
        <fullName evidence="1">Anaphase-promoting complex subunit 4</fullName>
    </recommendedName>
</protein>
<evidence type="ECO:0000256" key="2">
    <source>
        <dbReference type="ARBA" id="ARBA00022618"/>
    </source>
</evidence>
<evidence type="ECO:0000256" key="5">
    <source>
        <dbReference type="ARBA" id="ARBA00023306"/>
    </source>
</evidence>
<evidence type="ECO:0000259" key="6">
    <source>
        <dbReference type="Pfam" id="PF12894"/>
    </source>
</evidence>
<feature type="domain" description="Anaphase-promoting complex subunit 4 long" evidence="7">
    <location>
        <begin position="307"/>
        <end position="506"/>
    </location>
</feature>
<evidence type="ECO:0000256" key="1">
    <source>
        <dbReference type="ARBA" id="ARBA00016067"/>
    </source>
</evidence>
<dbReference type="EMBL" id="KK088412">
    <property type="protein sequence ID" value="EYE98938.1"/>
    <property type="molecule type" value="Genomic_DNA"/>
</dbReference>
<keyword evidence="9" id="KW-1185">Reference proteome</keyword>
<keyword evidence="5" id="KW-0131">Cell cycle</keyword>
<dbReference type="InterPro" id="IPR024790">
    <property type="entry name" value="APC4_long_dom"/>
</dbReference>
<accession>A0A017SPN0</accession>
<dbReference type="GO" id="GO:0051301">
    <property type="term" value="P:cell division"/>
    <property type="evidence" value="ECO:0007669"/>
    <property type="project" value="UniProtKB-KW"/>
</dbReference>
<dbReference type="RefSeq" id="XP_040642626.1">
    <property type="nucleotide sequence ID" value="XM_040779909.1"/>
</dbReference>
<dbReference type="GO" id="GO:0005680">
    <property type="term" value="C:anaphase-promoting complex"/>
    <property type="evidence" value="ECO:0007669"/>
    <property type="project" value="InterPro"/>
</dbReference>
<dbReference type="OrthoDB" id="2110451at2759"/>
<sequence length="855" mass="94863">MAAEETPLLSLVAEKSLSTKCKPNLLTYCPTMDLIALVSAQDEQLSVYRLNGQRVFGGSFRGDAHGHGYMLDEEDEEDEEEKRKGEIRGVRWKNTGHLLAVACADNTIRVISSYSGKTVHHYPAYQRQSQNDDHDEYETTTTPQPKVTCLGWGTNFTDSKGAQRYLQEAAGQISVQDLLAPDVHPAKAAALLKADLPRELALLDVESSLPKLSTLPATGSEASLDAIFHSAAKNTSDSVDVLAVGFDDGTVHLRIFDCFEIGSFQIGASVGNVNLCSLLQHASHPLSSTHALLASTPSDQSTNALQLLTVDLRFITKSGRYLSLLAYKTTQLQNLLRYINQVQKQIEIEWKNAQEQPMRFMRSAEVDLQEKCHCDFVTATYHLVVTGNCFAPLKEFLVDILKSQGHKRWDKAVCSGYENIRRLTHECLLPALERCEVLLSRLVGLSKFTKLSDVLGLETSDLNAIVETLDCLHLLSHHILINTNEELSQFISFSKWLRHEIDIQSAEPMSQTLEELMERTNIMEYPKTLKYIQGPLAKSALRRFIQQLPMLGVPRPPPPPASAADKWAPTGHGRSFYEMFKGLLQQQQQQHQGLDGGEVEVPKLNDLTKRLGLQFEKVFGQIALTQRRGILHRSPLVLHGDCDGEVVDMAMRYEDTQEGSFGSVYIATRSIKSKHLFYIYRVVLDSVNGVSSTRSTSVAALDLQEGDIRQLQFVEDETLMILWSHPSTPTIFSSSKLALTITDGSSYLLRFPFQPFSATSSGAEAKTPSDLTVEYEDCNAPITAVLLDVLADDSPHASLIRHTFSASAGAKGRVGRIDVNGRKGRRAVCALFGDGGRYEVFDMDAEVVEEDESVQ</sequence>
<keyword evidence="2" id="KW-0132">Cell division</keyword>
<name>A0A017SPN0_ASPRC</name>
<dbReference type="Pfam" id="PF12894">
    <property type="entry name" value="ANAPC4_WD40"/>
    <property type="match status" value="1"/>
</dbReference>
<dbReference type="GO" id="GO:0034399">
    <property type="term" value="C:nuclear periphery"/>
    <property type="evidence" value="ECO:0007669"/>
    <property type="project" value="TreeGrafter"/>
</dbReference>
<keyword evidence="4" id="KW-0833">Ubl conjugation pathway</keyword>
<dbReference type="PANTHER" id="PTHR13260">
    <property type="entry name" value="ANAPHASE PROMOTING COMPLEX SUBUNIT 4 APC4"/>
    <property type="match status" value="1"/>
</dbReference>
<evidence type="ECO:0000313" key="8">
    <source>
        <dbReference type="EMBL" id="EYE98938.1"/>
    </source>
</evidence>
<organism evidence="8 9">
    <name type="scientific">Aspergillus ruber (strain CBS 135680)</name>
    <dbReference type="NCBI Taxonomy" id="1388766"/>
    <lineage>
        <taxon>Eukaryota</taxon>
        <taxon>Fungi</taxon>
        <taxon>Dikarya</taxon>
        <taxon>Ascomycota</taxon>
        <taxon>Pezizomycotina</taxon>
        <taxon>Eurotiomycetes</taxon>
        <taxon>Eurotiomycetidae</taxon>
        <taxon>Eurotiales</taxon>
        <taxon>Aspergillaceae</taxon>
        <taxon>Aspergillus</taxon>
        <taxon>Aspergillus subgen. Aspergillus</taxon>
    </lineage>
</organism>
<dbReference type="InterPro" id="IPR024977">
    <property type="entry name" value="Apc4-like_WD40_dom"/>
</dbReference>
<reference evidence="9" key="1">
    <citation type="journal article" date="2014" name="Nat. Commun.">
        <title>Genomic adaptations of the halophilic Dead Sea filamentous fungus Eurotium rubrum.</title>
        <authorList>
            <person name="Kis-Papo T."/>
            <person name="Weig A.R."/>
            <person name="Riley R."/>
            <person name="Persoh D."/>
            <person name="Salamov A."/>
            <person name="Sun H."/>
            <person name="Lipzen A."/>
            <person name="Wasser S.P."/>
            <person name="Rambold G."/>
            <person name="Grigoriev I.V."/>
            <person name="Nevo E."/>
        </authorList>
    </citation>
    <scope>NUCLEOTIDE SEQUENCE [LARGE SCALE GENOMIC DNA]</scope>
    <source>
        <strain evidence="9">CBS 135680</strain>
    </source>
</reference>
<dbReference type="InterPro" id="IPR015943">
    <property type="entry name" value="WD40/YVTN_repeat-like_dom_sf"/>
</dbReference>
<evidence type="ECO:0000313" key="9">
    <source>
        <dbReference type="Proteomes" id="UP000019804"/>
    </source>
</evidence>
<keyword evidence="3" id="KW-0498">Mitosis</keyword>
<evidence type="ECO:0000259" key="7">
    <source>
        <dbReference type="Pfam" id="PF12896"/>
    </source>
</evidence>
<dbReference type="Gene3D" id="2.130.10.10">
    <property type="entry name" value="YVTN repeat-like/Quinoprotein amine dehydrogenase"/>
    <property type="match status" value="1"/>
</dbReference>
<dbReference type="Proteomes" id="UP000019804">
    <property type="component" value="Unassembled WGS sequence"/>
</dbReference>
<dbReference type="PANTHER" id="PTHR13260:SF0">
    <property type="entry name" value="ANAPHASE-PROMOTING COMPLEX SUBUNIT 4"/>
    <property type="match status" value="1"/>
</dbReference>
<evidence type="ECO:0000256" key="3">
    <source>
        <dbReference type="ARBA" id="ARBA00022776"/>
    </source>
</evidence>
<dbReference type="Pfam" id="PF12896">
    <property type="entry name" value="ANAPC4"/>
    <property type="match status" value="1"/>
</dbReference>
<evidence type="ECO:0000256" key="4">
    <source>
        <dbReference type="ARBA" id="ARBA00022786"/>
    </source>
</evidence>
<dbReference type="InterPro" id="IPR036322">
    <property type="entry name" value="WD40_repeat_dom_sf"/>
</dbReference>
<gene>
    <name evidence="8" type="ORF">EURHEDRAFT_399252</name>
</gene>
<dbReference type="GO" id="GO:0031145">
    <property type="term" value="P:anaphase-promoting complex-dependent catabolic process"/>
    <property type="evidence" value="ECO:0007669"/>
    <property type="project" value="InterPro"/>
</dbReference>
<dbReference type="AlphaFoldDB" id="A0A017SPN0"/>
<dbReference type="InterPro" id="IPR024789">
    <property type="entry name" value="APC4"/>
</dbReference>
<dbReference type="SUPFAM" id="SSF50978">
    <property type="entry name" value="WD40 repeat-like"/>
    <property type="match status" value="1"/>
</dbReference>
<dbReference type="STRING" id="1388766.A0A017SPN0"/>
<dbReference type="GO" id="GO:0070979">
    <property type="term" value="P:protein K11-linked ubiquitination"/>
    <property type="evidence" value="ECO:0007669"/>
    <property type="project" value="TreeGrafter"/>
</dbReference>
<feature type="domain" description="Anaphase-promoting complex subunit 4-like WD40" evidence="6">
    <location>
        <begin position="26"/>
        <end position="154"/>
    </location>
</feature>